<name>E1IIE1_9CHLR</name>
<keyword evidence="2" id="KW-0378">Hydrolase</keyword>
<proteinExistence type="predicted"/>
<keyword evidence="3" id="KW-1185">Reference proteome</keyword>
<feature type="domain" description="AB hydrolase-1" evidence="1">
    <location>
        <begin position="36"/>
        <end position="278"/>
    </location>
</feature>
<dbReference type="HOGENOM" id="CLU_020336_13_4_0"/>
<evidence type="ECO:0000259" key="1">
    <source>
        <dbReference type="Pfam" id="PF12697"/>
    </source>
</evidence>
<dbReference type="GO" id="GO:0016787">
    <property type="term" value="F:hydrolase activity"/>
    <property type="evidence" value="ECO:0007669"/>
    <property type="project" value="UniProtKB-KW"/>
</dbReference>
<dbReference type="PRINTS" id="PR00111">
    <property type="entry name" value="ABHYDROLASE"/>
</dbReference>
<reference evidence="2 3" key="1">
    <citation type="journal article" date="2011" name="J. Bacteriol.">
        <title>Draft genome sequence of the anoxygenic filamentous phototrophic bacterium Oscillochloris trichoides subsp. DG-6.</title>
        <authorList>
            <person name="Kuznetsov B.B."/>
            <person name="Ivanovsky R.N."/>
            <person name="Keppen O.I."/>
            <person name="Sukhacheva M.V."/>
            <person name="Bumazhkin B.K."/>
            <person name="Patutina E.O."/>
            <person name="Beletsky A.V."/>
            <person name="Mardanov A.V."/>
            <person name="Baslerov R.V."/>
            <person name="Panteleeva A.N."/>
            <person name="Kolganova T.V."/>
            <person name="Ravin N.V."/>
            <person name="Skryabin K.G."/>
        </authorList>
    </citation>
    <scope>NUCLEOTIDE SEQUENCE [LARGE SCALE GENOMIC DNA]</scope>
    <source>
        <strain evidence="2 3">DG-6</strain>
    </source>
</reference>
<dbReference type="Pfam" id="PF12697">
    <property type="entry name" value="Abhydrolase_6"/>
    <property type="match status" value="1"/>
</dbReference>
<dbReference type="PANTHER" id="PTHR46438">
    <property type="entry name" value="ALPHA/BETA-HYDROLASES SUPERFAMILY PROTEIN"/>
    <property type="match status" value="1"/>
</dbReference>
<dbReference type="OrthoDB" id="9808398at2"/>
<dbReference type="eggNOG" id="COG0596">
    <property type="taxonomic scope" value="Bacteria"/>
</dbReference>
<dbReference type="Proteomes" id="UP000054010">
    <property type="component" value="Unassembled WGS sequence"/>
</dbReference>
<dbReference type="EMBL" id="ADVR01000133">
    <property type="protein sequence ID" value="EFO79016.1"/>
    <property type="molecule type" value="Genomic_DNA"/>
</dbReference>
<dbReference type="Gene3D" id="3.40.50.1820">
    <property type="entry name" value="alpha/beta hydrolase"/>
    <property type="match status" value="1"/>
</dbReference>
<dbReference type="InterPro" id="IPR000073">
    <property type="entry name" value="AB_hydrolase_1"/>
</dbReference>
<dbReference type="PANTHER" id="PTHR46438:SF2">
    <property type="entry name" value="ALPHA_BETA-HYDROLASES SUPERFAMILY PROTEIN"/>
    <property type="match status" value="1"/>
</dbReference>
<protein>
    <submittedName>
        <fullName evidence="2">Alpha/beta hydrolase fold-containing protein</fullName>
    </submittedName>
</protein>
<dbReference type="InterPro" id="IPR029058">
    <property type="entry name" value="AB_hydrolase_fold"/>
</dbReference>
<organism evidence="2 3">
    <name type="scientific">Oscillochloris trichoides DG-6</name>
    <dbReference type="NCBI Taxonomy" id="765420"/>
    <lineage>
        <taxon>Bacteria</taxon>
        <taxon>Bacillati</taxon>
        <taxon>Chloroflexota</taxon>
        <taxon>Chloroflexia</taxon>
        <taxon>Chloroflexales</taxon>
        <taxon>Chloroflexineae</taxon>
        <taxon>Oscillochloridaceae</taxon>
        <taxon>Oscillochloris</taxon>
    </lineage>
</organism>
<gene>
    <name evidence="2" type="ORF">OSCT_3092</name>
</gene>
<dbReference type="AlphaFoldDB" id="E1IIE1"/>
<evidence type="ECO:0000313" key="3">
    <source>
        <dbReference type="Proteomes" id="UP000054010"/>
    </source>
</evidence>
<sequence length="288" mass="31864">MNNQHPLPLLPVQPEFDTWRGHRIATYRAGHGQPMLLVHSINAAASAFEMRGPFNQLQSDYTMHAFDLLGYGNSDRPARVYQAEDYIDQTVAQLERIGAPTVLIASSLGAAYAIAAAARVPDLVSALVLACPVGISQLATPPSAFNWSLYRLLDGPLGRWVFRQLTSKRSMRFFLARQAYNDPASFTPETLTGFYTPAQIPGSHYAPVCFVSGLLTCDIAAVYPRLRMPIQIIWGRQATTTPVSKANEFVQMNPRARLEVIDRASMLVQDERPAEFARLVRAFLANVG</sequence>
<comment type="caution">
    <text evidence="2">The sequence shown here is derived from an EMBL/GenBank/DDBJ whole genome shotgun (WGS) entry which is preliminary data.</text>
</comment>
<dbReference type="STRING" id="765420.OSCT_3092"/>
<accession>E1IIE1</accession>
<dbReference type="SUPFAM" id="SSF53474">
    <property type="entry name" value="alpha/beta-Hydrolases"/>
    <property type="match status" value="1"/>
</dbReference>
<evidence type="ECO:0000313" key="2">
    <source>
        <dbReference type="EMBL" id="EFO79016.1"/>
    </source>
</evidence>